<dbReference type="Proteomes" id="UP000789901">
    <property type="component" value="Unassembled WGS sequence"/>
</dbReference>
<comment type="caution">
    <text evidence="1">The sequence shown here is derived from an EMBL/GenBank/DDBJ whole genome shotgun (WGS) entry which is preliminary data.</text>
</comment>
<organism evidence="1 2">
    <name type="scientific">Gigaspora margarita</name>
    <dbReference type="NCBI Taxonomy" id="4874"/>
    <lineage>
        <taxon>Eukaryota</taxon>
        <taxon>Fungi</taxon>
        <taxon>Fungi incertae sedis</taxon>
        <taxon>Mucoromycota</taxon>
        <taxon>Glomeromycotina</taxon>
        <taxon>Glomeromycetes</taxon>
        <taxon>Diversisporales</taxon>
        <taxon>Gigasporaceae</taxon>
        <taxon>Gigaspora</taxon>
    </lineage>
</organism>
<name>A0ABN7UNC9_GIGMA</name>
<protein>
    <submittedName>
        <fullName evidence="1">39162_t:CDS:1</fullName>
    </submittedName>
</protein>
<proteinExistence type="predicted"/>
<gene>
    <name evidence="1" type="ORF">GMARGA_LOCUS7775</name>
</gene>
<dbReference type="EMBL" id="CAJVQB010003846">
    <property type="protein sequence ID" value="CAG8619618.1"/>
    <property type="molecule type" value="Genomic_DNA"/>
</dbReference>
<evidence type="ECO:0000313" key="1">
    <source>
        <dbReference type="EMBL" id="CAG8619618.1"/>
    </source>
</evidence>
<keyword evidence="2" id="KW-1185">Reference proteome</keyword>
<evidence type="ECO:0000313" key="2">
    <source>
        <dbReference type="Proteomes" id="UP000789901"/>
    </source>
</evidence>
<sequence length="39" mass="4493">MGSKYNKILPTAWNARDESSYIRVLDSLTLNYIARPSTF</sequence>
<accession>A0ABN7UNC9</accession>
<reference evidence="1 2" key="1">
    <citation type="submission" date="2021-06" db="EMBL/GenBank/DDBJ databases">
        <authorList>
            <person name="Kallberg Y."/>
            <person name="Tangrot J."/>
            <person name="Rosling A."/>
        </authorList>
    </citation>
    <scope>NUCLEOTIDE SEQUENCE [LARGE SCALE GENOMIC DNA]</scope>
    <source>
        <strain evidence="1 2">120-4 pot B 10/14</strain>
    </source>
</reference>